<protein>
    <submittedName>
        <fullName evidence="3">Diguanylate cyclase (GGDEF) domain-containing protein</fullName>
    </submittedName>
</protein>
<organism evidence="3 4">
    <name type="scientific">Denitrobacterium detoxificans</name>
    <dbReference type="NCBI Taxonomy" id="79604"/>
    <lineage>
        <taxon>Bacteria</taxon>
        <taxon>Bacillati</taxon>
        <taxon>Actinomycetota</taxon>
        <taxon>Coriobacteriia</taxon>
        <taxon>Eggerthellales</taxon>
        <taxon>Eggerthellaceae</taxon>
        <taxon>Denitrobacterium</taxon>
    </lineage>
</organism>
<dbReference type="GO" id="GO:0071111">
    <property type="term" value="F:cyclic-guanylate-specific phosphodiesterase activity"/>
    <property type="evidence" value="ECO:0007669"/>
    <property type="project" value="InterPro"/>
</dbReference>
<dbReference type="InterPro" id="IPR000160">
    <property type="entry name" value="GGDEF_dom"/>
</dbReference>
<dbReference type="EMBL" id="FOEC01000005">
    <property type="protein sequence ID" value="SEO74775.1"/>
    <property type="molecule type" value="Genomic_DNA"/>
</dbReference>
<evidence type="ECO:0000259" key="1">
    <source>
        <dbReference type="PROSITE" id="PS50883"/>
    </source>
</evidence>
<dbReference type="InterPro" id="IPR001633">
    <property type="entry name" value="EAL_dom"/>
</dbReference>
<dbReference type="OrthoDB" id="9805474at2"/>
<feature type="domain" description="EAL" evidence="1">
    <location>
        <begin position="321"/>
        <end position="575"/>
    </location>
</feature>
<evidence type="ECO:0000259" key="2">
    <source>
        <dbReference type="PROSITE" id="PS50887"/>
    </source>
</evidence>
<dbReference type="SMART" id="SM00267">
    <property type="entry name" value="GGDEF"/>
    <property type="match status" value="1"/>
</dbReference>
<dbReference type="Gene3D" id="3.20.20.450">
    <property type="entry name" value="EAL domain"/>
    <property type="match status" value="1"/>
</dbReference>
<dbReference type="Proteomes" id="UP000182975">
    <property type="component" value="Unassembled WGS sequence"/>
</dbReference>
<dbReference type="PROSITE" id="PS50887">
    <property type="entry name" value="GGDEF"/>
    <property type="match status" value="1"/>
</dbReference>
<gene>
    <name evidence="3" type="ORF">SAMN02910314_01081</name>
</gene>
<keyword evidence="4" id="KW-1185">Reference proteome</keyword>
<evidence type="ECO:0000313" key="4">
    <source>
        <dbReference type="Proteomes" id="UP000182975"/>
    </source>
</evidence>
<dbReference type="AlphaFoldDB" id="A0A1H8S823"/>
<dbReference type="RefSeq" id="WP_066663435.1">
    <property type="nucleotide sequence ID" value="NZ_CP011402.1"/>
</dbReference>
<dbReference type="InterPro" id="IPR029787">
    <property type="entry name" value="Nucleotide_cyclase"/>
</dbReference>
<dbReference type="PANTHER" id="PTHR33121">
    <property type="entry name" value="CYCLIC DI-GMP PHOSPHODIESTERASE PDEF"/>
    <property type="match status" value="1"/>
</dbReference>
<dbReference type="SUPFAM" id="SSF55073">
    <property type="entry name" value="Nucleotide cyclase"/>
    <property type="match status" value="1"/>
</dbReference>
<dbReference type="PROSITE" id="PS50883">
    <property type="entry name" value="EAL"/>
    <property type="match status" value="1"/>
</dbReference>
<dbReference type="SMART" id="SM00052">
    <property type="entry name" value="EAL"/>
    <property type="match status" value="1"/>
</dbReference>
<feature type="domain" description="GGDEF" evidence="2">
    <location>
        <begin position="188"/>
        <end position="312"/>
    </location>
</feature>
<dbReference type="InterPro" id="IPR050706">
    <property type="entry name" value="Cyclic-di-GMP_PDE-like"/>
</dbReference>
<reference evidence="4" key="1">
    <citation type="submission" date="2016-10" db="EMBL/GenBank/DDBJ databases">
        <authorList>
            <person name="Varghese N."/>
        </authorList>
    </citation>
    <scope>NUCLEOTIDE SEQUENCE [LARGE SCALE GENOMIC DNA]</scope>
    <source>
        <strain evidence="4">DSM 21843</strain>
    </source>
</reference>
<sequence>MGRYQFADGERKVLEGLPQPLAIYQFIDKRVSTLILSNGFCEVFGYEDRKQAYFDMDNDMYRDTHPDDVARIAEAAVRFATQGDRYDVVYRTKDHRSDGYRIIHAKGEHRYTEEGVRLAYVSYTDEGSFTGERGDLRGSDLTLSLTEALREESFVRHSTYDYLTGLPSMTHFFELAEAGRRAIEERGGEPVMLYLDLSGMQVFNTQNGYGAGDKLIREFANLLKATFSHDSCCRISGDHFAVCTEEAGLDEVLQRFFDECAQINAGNSLPVRVGVFPRKMGDGSVSEACDGAKLACDALRTQFASSYGYYDSAMREDAERRLHILANIDNAIDQGWIKVLYQPIVRGLNGHVCNEESLSRWVDPRYGVISPDDFIPVLEEAGTIYKLDLYVLDQTLRKMRLQQQAGLYVVPSSINLSRADFTACDIVGEIAERVDASGFSRDMIAIEVTESILGSDFEFMNEQVKRLRALGFPVWLDDFGSGYSSMDVLQSVEFDLIKFDMSFMRRLSEGDSAKTVLAELVKMATSLGVDTLCEGVETEEQKRFLQEVGCSKLQGFLFCRPVSFAEIRERYDRGIQIGFENPEESEYYDTIGRLNLYDLAVMANEEDALRKYFDVLPMGVIEVGENTIEYARSNQSYRDFLKRFYGFDIGNPMPGYAGNPFDSDSPFVHVVRQCCRERGRIFFDETMADGSTVHAFIRYMRSNPVTGKTAIVVVVLSVSEAGEGATYAGVVRALATDYFKIYYVDLASEGFIEYSLNTEGEELAVQRHGERFFEAARADAPSRIYADDIDSFFADFSLQGVRRELGEHGVWTIAYRRADDPTRRVGVKVVRLNADSEQVVIGIRNLFDGE</sequence>
<dbReference type="PANTHER" id="PTHR33121:SF79">
    <property type="entry name" value="CYCLIC DI-GMP PHOSPHODIESTERASE PDED-RELATED"/>
    <property type="match status" value="1"/>
</dbReference>
<name>A0A1H8S823_9ACTN</name>
<accession>A0A1H8S823</accession>
<dbReference type="Pfam" id="PF00990">
    <property type="entry name" value="GGDEF"/>
    <property type="match status" value="1"/>
</dbReference>
<dbReference type="Gene3D" id="3.30.70.270">
    <property type="match status" value="1"/>
</dbReference>
<dbReference type="Pfam" id="PF00563">
    <property type="entry name" value="EAL"/>
    <property type="match status" value="1"/>
</dbReference>
<dbReference type="InterPro" id="IPR043128">
    <property type="entry name" value="Rev_trsase/Diguanyl_cyclase"/>
</dbReference>
<dbReference type="CDD" id="cd01948">
    <property type="entry name" value="EAL"/>
    <property type="match status" value="1"/>
</dbReference>
<dbReference type="Gene3D" id="3.30.450.20">
    <property type="entry name" value="PAS domain"/>
    <property type="match status" value="1"/>
</dbReference>
<dbReference type="InterPro" id="IPR035919">
    <property type="entry name" value="EAL_sf"/>
</dbReference>
<proteinExistence type="predicted"/>
<dbReference type="SUPFAM" id="SSF141868">
    <property type="entry name" value="EAL domain-like"/>
    <property type="match status" value="1"/>
</dbReference>
<evidence type="ECO:0000313" key="3">
    <source>
        <dbReference type="EMBL" id="SEO74775.1"/>
    </source>
</evidence>